<reference evidence="1" key="1">
    <citation type="journal article" date="2012" name="Proc. Natl. Acad. Sci. U.S.A.">
        <title>Antigenic diversity is generated by distinct evolutionary mechanisms in African trypanosome species.</title>
        <authorList>
            <person name="Jackson A.P."/>
            <person name="Berry A."/>
            <person name="Aslett M."/>
            <person name="Allison H.C."/>
            <person name="Burton P."/>
            <person name="Vavrova-Anderson J."/>
            <person name="Brown R."/>
            <person name="Browne H."/>
            <person name="Corton N."/>
            <person name="Hauser H."/>
            <person name="Gamble J."/>
            <person name="Gilderthorp R."/>
            <person name="Marcello L."/>
            <person name="McQuillan J."/>
            <person name="Otto T.D."/>
            <person name="Quail M.A."/>
            <person name="Sanders M.J."/>
            <person name="van Tonder A."/>
            <person name="Ginger M.L."/>
            <person name="Field M.C."/>
            <person name="Barry J.D."/>
            <person name="Hertz-Fowler C."/>
            <person name="Berriman M."/>
        </authorList>
    </citation>
    <scope>NUCLEOTIDE SEQUENCE</scope>
    <source>
        <strain evidence="1">Y486</strain>
    </source>
</reference>
<name>G0U607_TRYVY</name>
<dbReference type="VEuPathDB" id="TriTrypDB:TvY486_1003610"/>
<gene>
    <name evidence="1" type="ORF">TVY486_1003610</name>
</gene>
<proteinExistence type="predicted"/>
<dbReference type="EMBL" id="HE573026">
    <property type="protein sequence ID" value="CCC51308.1"/>
    <property type="molecule type" value="Genomic_DNA"/>
</dbReference>
<sequence length="142" mass="16324">MGTYLLVYTFRRETCPRSIVSECTRSFLYSRFPTTFKYLALCSMLQSFCFAVLHRPSERQSEKGFEHFLQRCGAPYMRWAPLRLSAASVDGVACLFRLEEASRVFLHIAIEGQRNISYAGLKELELVIGCRADLTKSAQMHH</sequence>
<accession>G0U607</accession>
<protein>
    <submittedName>
        <fullName evidence="1">Uncharacterized protein</fullName>
    </submittedName>
</protein>
<evidence type="ECO:0000313" key="1">
    <source>
        <dbReference type="EMBL" id="CCC51308.1"/>
    </source>
</evidence>
<organism evidence="1">
    <name type="scientific">Trypanosoma vivax (strain Y486)</name>
    <dbReference type="NCBI Taxonomy" id="1055687"/>
    <lineage>
        <taxon>Eukaryota</taxon>
        <taxon>Discoba</taxon>
        <taxon>Euglenozoa</taxon>
        <taxon>Kinetoplastea</taxon>
        <taxon>Metakinetoplastina</taxon>
        <taxon>Trypanosomatida</taxon>
        <taxon>Trypanosomatidae</taxon>
        <taxon>Trypanosoma</taxon>
        <taxon>Duttonella</taxon>
    </lineage>
</organism>
<dbReference type="AlphaFoldDB" id="G0U607"/>